<name>A0ACD3SLI3_9BURK</name>
<organism evidence="1 2">
    <name type="scientific">Imbroritus primus</name>
    <dbReference type="NCBI Taxonomy" id="3058603"/>
    <lineage>
        <taxon>Bacteria</taxon>
        <taxon>Pseudomonadati</taxon>
        <taxon>Pseudomonadota</taxon>
        <taxon>Betaproteobacteria</taxon>
        <taxon>Burkholderiales</taxon>
        <taxon>Burkholderiaceae</taxon>
        <taxon>Imbroritus</taxon>
    </lineage>
</organism>
<protein>
    <submittedName>
        <fullName evidence="1">LysM peptidoglycan-binding domain-containing protein</fullName>
    </submittedName>
</protein>
<accession>A0ACD3SLI3</accession>
<evidence type="ECO:0000313" key="1">
    <source>
        <dbReference type="EMBL" id="TMS56966.1"/>
    </source>
</evidence>
<evidence type="ECO:0000313" key="2">
    <source>
        <dbReference type="Proteomes" id="UP000004277"/>
    </source>
</evidence>
<keyword evidence="2" id="KW-1185">Reference proteome</keyword>
<sequence>MRDITKHKMGASRPVFQCRPMRMALACAACLTGFASGPATAADLRVTPAQQAEAARTAREGIPVADLAPDAPQQYTVRRGDTLWDISARYLRQPWRWPELWGMNRTQVRNPHLIYPGQILYLITRDGRAYLSSTAPQDGGTVHLSPHTRQGDIDSGAIPSIAPQDIEPFLTQPLVVAQSQLDTSARIVALPESRVYLGHGEQAYVRGIADSPTLVGSEWQIYRPLKPLRDPATREVLGYEAEYLGNGRMVRGPQGPDAVSTVQVVSSRQEMGVGNLMMPQPPRSASSYMPHAPEATITGLVAGVYGGVRYGGARQVVVLNVGSQAGVENGHVLQLSRASARVKDRTEGNRVITLPEERYGLVFVFRVFDRVSYALVTDASNIVNVGDAVSTPN</sequence>
<comment type="caution">
    <text evidence="1">The sequence shown here is derived from an EMBL/GenBank/DDBJ whole genome shotgun (WGS) entry which is preliminary data.</text>
</comment>
<dbReference type="EMBL" id="AKCV02000025">
    <property type="protein sequence ID" value="TMS56966.1"/>
    <property type="molecule type" value="Genomic_DNA"/>
</dbReference>
<reference evidence="1" key="1">
    <citation type="submission" date="2019-05" db="EMBL/GenBank/DDBJ databases">
        <title>Revised genome assembly of Burkholderiaceae (previously Ralstonia) sp. PBA.</title>
        <authorList>
            <person name="Gan H.M."/>
        </authorList>
    </citation>
    <scope>NUCLEOTIDE SEQUENCE</scope>
    <source>
        <strain evidence="1">PBA</strain>
    </source>
</reference>
<proteinExistence type="predicted"/>
<gene>
    <name evidence="1" type="ORF">MW7_013410</name>
</gene>
<dbReference type="Proteomes" id="UP000004277">
    <property type="component" value="Unassembled WGS sequence"/>
</dbReference>